<feature type="transmembrane region" description="Helical" evidence="1">
    <location>
        <begin position="31"/>
        <end position="51"/>
    </location>
</feature>
<dbReference type="RefSeq" id="WP_324715483.1">
    <property type="nucleotide sequence ID" value="NZ_CP141615.1"/>
</dbReference>
<protein>
    <recommendedName>
        <fullName evidence="4">Outer membrane protein beta-barrel domain-containing protein</fullName>
    </recommendedName>
</protein>
<evidence type="ECO:0000313" key="3">
    <source>
        <dbReference type="Proteomes" id="UP001332192"/>
    </source>
</evidence>
<dbReference type="EMBL" id="CP141615">
    <property type="protein sequence ID" value="WRP16211.1"/>
    <property type="molecule type" value="Genomic_DNA"/>
</dbReference>
<organism evidence="2 3">
    <name type="scientific">Carboxydichorda subterranea</name>
    <dbReference type="NCBI Taxonomy" id="3109565"/>
    <lineage>
        <taxon>Bacteria</taxon>
        <taxon>Bacillati</taxon>
        <taxon>Bacillota</taxon>
        <taxon>Limnochordia</taxon>
        <taxon>Limnochordales</taxon>
        <taxon>Geochordaceae</taxon>
        <taxon>Carboxydichorda</taxon>
    </lineage>
</organism>
<evidence type="ECO:0008006" key="4">
    <source>
        <dbReference type="Google" id="ProtNLM"/>
    </source>
</evidence>
<evidence type="ECO:0000313" key="2">
    <source>
        <dbReference type="EMBL" id="WRP16211.1"/>
    </source>
</evidence>
<keyword evidence="1" id="KW-0812">Transmembrane</keyword>
<accession>A0ABZ1BTT4</accession>
<gene>
    <name evidence="2" type="ORF">U7230_08855</name>
</gene>
<reference evidence="2 3" key="1">
    <citation type="journal article" date="2024" name="Front. Microbiol.">
        <title>Novel thermophilic genera Geochorda gen. nov. and Carboxydochorda gen. nov. from the deep terrestrial subsurface reveal the ecophysiological diversity in the class Limnochordia.</title>
        <authorList>
            <person name="Karnachuk O.V."/>
            <person name="Lukina A.P."/>
            <person name="Avakyan M.R."/>
            <person name="Kadnikov V.V."/>
            <person name="Begmatov S."/>
            <person name="Beletsky A.V."/>
            <person name="Vlasova K.G."/>
            <person name="Novikov A.A."/>
            <person name="Shcherbakova V.A."/>
            <person name="Mardanov A.V."/>
            <person name="Ravin N.V."/>
        </authorList>
    </citation>
    <scope>NUCLEOTIDE SEQUENCE [LARGE SCALE GENOMIC DNA]</scope>
    <source>
        <strain evidence="2 3">L945</strain>
    </source>
</reference>
<sequence>MRQSPRVTRPGVRGKQAWPATAARPARVLRWALVAAVALGAAAFGVVPGVVEPAHAGDGEPAWQLSSPPPQFTAGIRLGFPYLVGGTVRAPLGRTAMVALTGDVTPIGSAVLGRLTAQALFHGGFGNQPYFSVGPAYVWGGKTHEAAAASGVGALALGLGMEYRPPESSMSYYWEAGLDLLLPGGNVYPMPRVAVGVNAYL</sequence>
<proteinExistence type="predicted"/>
<evidence type="ECO:0000256" key="1">
    <source>
        <dbReference type="SAM" id="Phobius"/>
    </source>
</evidence>
<name>A0ABZ1BTT4_9FIRM</name>
<dbReference type="Proteomes" id="UP001332192">
    <property type="component" value="Chromosome"/>
</dbReference>
<keyword evidence="3" id="KW-1185">Reference proteome</keyword>
<keyword evidence="1" id="KW-1133">Transmembrane helix</keyword>
<keyword evidence="1" id="KW-0472">Membrane</keyword>